<evidence type="ECO:0000256" key="7">
    <source>
        <dbReference type="ARBA" id="ARBA00022605"/>
    </source>
</evidence>
<name>A0ABY6Z7K8_9BACL</name>
<comment type="catalytic activity">
    <reaction evidence="14">
        <text>N-succinyl-(2S,6S)-2,6-diaminopimelate + H2O = (2S,6S)-2,6-diaminopimelate + succinate</text>
        <dbReference type="Rhea" id="RHEA:22608"/>
        <dbReference type="ChEBI" id="CHEBI:15377"/>
        <dbReference type="ChEBI" id="CHEBI:30031"/>
        <dbReference type="ChEBI" id="CHEBI:57609"/>
        <dbReference type="ChEBI" id="CHEBI:58087"/>
        <dbReference type="EC" id="3.5.1.18"/>
    </reaction>
</comment>
<evidence type="ECO:0000259" key="16">
    <source>
        <dbReference type="Pfam" id="PF07687"/>
    </source>
</evidence>
<keyword evidence="18" id="KW-1185">Reference proteome</keyword>
<evidence type="ECO:0000256" key="13">
    <source>
        <dbReference type="ARBA" id="ARBA00023285"/>
    </source>
</evidence>
<dbReference type="SUPFAM" id="SSF53187">
    <property type="entry name" value="Zn-dependent exopeptidases"/>
    <property type="match status" value="1"/>
</dbReference>
<evidence type="ECO:0000313" key="18">
    <source>
        <dbReference type="Proteomes" id="UP001164803"/>
    </source>
</evidence>
<dbReference type="InterPro" id="IPR010182">
    <property type="entry name" value="ArgE/DapE"/>
</dbReference>
<dbReference type="PANTHER" id="PTHR43808">
    <property type="entry name" value="ACETYLORNITHINE DEACETYLASE"/>
    <property type="match status" value="1"/>
</dbReference>
<dbReference type="InterPro" id="IPR050072">
    <property type="entry name" value="Peptidase_M20A"/>
</dbReference>
<protein>
    <recommendedName>
        <fullName evidence="6">Probable succinyl-diaminopimelate desuccinylase</fullName>
        <ecNumber evidence="5">3.5.1.18</ecNumber>
    </recommendedName>
</protein>
<feature type="coiled-coil region" evidence="15">
    <location>
        <begin position="262"/>
        <end position="296"/>
    </location>
</feature>
<evidence type="ECO:0000256" key="4">
    <source>
        <dbReference type="ARBA" id="ARBA00006247"/>
    </source>
</evidence>
<keyword evidence="15" id="KW-0175">Coiled coil</keyword>
<dbReference type="InterPro" id="IPR011650">
    <property type="entry name" value="Peptidase_M20_dimer"/>
</dbReference>
<dbReference type="RefSeq" id="WP_268045540.1">
    <property type="nucleotide sequence ID" value="NZ_CP104064.1"/>
</dbReference>
<proteinExistence type="inferred from homology"/>
<evidence type="ECO:0000256" key="2">
    <source>
        <dbReference type="ARBA" id="ARBA00001947"/>
    </source>
</evidence>
<dbReference type="EMBL" id="CP104064">
    <property type="protein sequence ID" value="WAH38000.1"/>
    <property type="molecule type" value="Genomic_DNA"/>
</dbReference>
<dbReference type="Pfam" id="PF01546">
    <property type="entry name" value="Peptidase_M20"/>
    <property type="match status" value="1"/>
</dbReference>
<dbReference type="Proteomes" id="UP001164803">
    <property type="component" value="Chromosome"/>
</dbReference>
<organism evidence="17 18">
    <name type="scientific">Alicyclobacillus dauci</name>
    <dbReference type="NCBI Taxonomy" id="1475485"/>
    <lineage>
        <taxon>Bacteria</taxon>
        <taxon>Bacillati</taxon>
        <taxon>Bacillota</taxon>
        <taxon>Bacilli</taxon>
        <taxon>Bacillales</taxon>
        <taxon>Alicyclobacillaceae</taxon>
        <taxon>Alicyclobacillus</taxon>
    </lineage>
</organism>
<dbReference type="Pfam" id="PF07687">
    <property type="entry name" value="M20_dimer"/>
    <property type="match status" value="1"/>
</dbReference>
<keyword evidence="9" id="KW-0378">Hydrolase</keyword>
<evidence type="ECO:0000256" key="6">
    <source>
        <dbReference type="ARBA" id="ARBA00016853"/>
    </source>
</evidence>
<dbReference type="InterPro" id="IPR036264">
    <property type="entry name" value="Bact_exopeptidase_dim_dom"/>
</dbReference>
<dbReference type="EC" id="3.5.1.18" evidence="5"/>
<feature type="domain" description="Peptidase M20 dimerisation" evidence="16">
    <location>
        <begin position="175"/>
        <end position="281"/>
    </location>
</feature>
<keyword evidence="11" id="KW-0220">Diaminopimelate biosynthesis</keyword>
<dbReference type="InterPro" id="IPR001261">
    <property type="entry name" value="ArgE/DapE_CS"/>
</dbReference>
<gene>
    <name evidence="17" type="ORF">NZD86_05785</name>
</gene>
<dbReference type="PANTHER" id="PTHR43808:SF8">
    <property type="entry name" value="PEPTIDASE M20 DIMERISATION DOMAIN-CONTAINING PROTEIN"/>
    <property type="match status" value="1"/>
</dbReference>
<comment type="pathway">
    <text evidence="3">Amino-acid biosynthesis; L-lysine biosynthesis via DAP pathway; LL-2,6-diaminopimelate from (S)-tetrahydrodipicolinate (succinylase route): step 3/3.</text>
</comment>
<evidence type="ECO:0000256" key="8">
    <source>
        <dbReference type="ARBA" id="ARBA00022723"/>
    </source>
</evidence>
<evidence type="ECO:0000256" key="9">
    <source>
        <dbReference type="ARBA" id="ARBA00022801"/>
    </source>
</evidence>
<keyword evidence="10" id="KW-0862">Zinc</keyword>
<dbReference type="Gene3D" id="3.30.70.360">
    <property type="match status" value="1"/>
</dbReference>
<evidence type="ECO:0000313" key="17">
    <source>
        <dbReference type="EMBL" id="WAH38000.1"/>
    </source>
</evidence>
<dbReference type="SUPFAM" id="SSF55031">
    <property type="entry name" value="Bacterial exopeptidase dimerisation domain"/>
    <property type="match status" value="1"/>
</dbReference>
<evidence type="ECO:0000256" key="15">
    <source>
        <dbReference type="SAM" id="Coils"/>
    </source>
</evidence>
<comment type="cofactor">
    <cofactor evidence="1">
        <name>Co(2+)</name>
        <dbReference type="ChEBI" id="CHEBI:48828"/>
    </cofactor>
</comment>
<evidence type="ECO:0000256" key="12">
    <source>
        <dbReference type="ARBA" id="ARBA00023154"/>
    </source>
</evidence>
<dbReference type="Gene3D" id="3.40.630.10">
    <property type="entry name" value="Zn peptidases"/>
    <property type="match status" value="2"/>
</dbReference>
<reference evidence="17" key="1">
    <citation type="submission" date="2022-08" db="EMBL/GenBank/DDBJ databases">
        <title>Alicyclobacillus dauci DSM2870, complete genome.</title>
        <authorList>
            <person name="Wang Q."/>
            <person name="Cai R."/>
            <person name="Wang Z."/>
        </authorList>
    </citation>
    <scope>NUCLEOTIDE SEQUENCE</scope>
    <source>
        <strain evidence="17">DSM 28700</strain>
    </source>
</reference>
<evidence type="ECO:0000256" key="14">
    <source>
        <dbReference type="ARBA" id="ARBA00051301"/>
    </source>
</evidence>
<dbReference type="InterPro" id="IPR002933">
    <property type="entry name" value="Peptidase_M20"/>
</dbReference>
<accession>A0ABY6Z7K8</accession>
<evidence type="ECO:0000256" key="5">
    <source>
        <dbReference type="ARBA" id="ARBA00011921"/>
    </source>
</evidence>
<keyword evidence="7" id="KW-0028">Amino-acid biosynthesis</keyword>
<comment type="cofactor">
    <cofactor evidence="2">
        <name>Zn(2+)</name>
        <dbReference type="ChEBI" id="CHEBI:29105"/>
    </cofactor>
</comment>
<dbReference type="NCBIfam" id="TIGR01910">
    <property type="entry name" value="DapE-ArgE"/>
    <property type="match status" value="1"/>
</dbReference>
<keyword evidence="8" id="KW-0479">Metal-binding</keyword>
<dbReference type="CDD" id="cd08659">
    <property type="entry name" value="M20_ArgE_DapE-like"/>
    <property type="match status" value="1"/>
</dbReference>
<keyword evidence="13" id="KW-0170">Cobalt</keyword>
<evidence type="ECO:0000256" key="1">
    <source>
        <dbReference type="ARBA" id="ARBA00001941"/>
    </source>
</evidence>
<comment type="similarity">
    <text evidence="4">Belongs to the peptidase M20A family.</text>
</comment>
<sequence length="385" mass="42365">MKQDALDFLKKIVRIQSINPPGNERLVALEIQELLRQHGLETNLIDFEAGRANLVAWLRGTDERPNRRVLGFSGHMDVVPPGQVQWTHAPFAAVEEDGKLYGRGTSDMKGGLVALIFAMISLKEEGLRLNGDLKLLASAGEEVAAVGAKQLVATGHLRDVTALVIAEPTHDDVVVAHKGALWVEIVTYGKTAHGSTPRLGRNAIEHMNQIMTALLTDFKMDYRPDEILGEPTFNIAVIEGGVKTNVVPDRCSIQVDFRTVPSQSHEDILQQLRRLIDRVKERVPNLSAEIRVLNDLPSIATAKDDPFVSIVEDATEDTYGTRKTVRGMAGYTDGAAFVGADTGVPIVIIGGGDDRLAHQPDEYIEIDRFLHSIELYKTIAKKYLQ</sequence>
<evidence type="ECO:0000256" key="10">
    <source>
        <dbReference type="ARBA" id="ARBA00022833"/>
    </source>
</evidence>
<keyword evidence="12" id="KW-0457">Lysine biosynthesis</keyword>
<dbReference type="NCBIfam" id="NF006365">
    <property type="entry name" value="PRK08588.1"/>
    <property type="match status" value="1"/>
</dbReference>
<dbReference type="PROSITE" id="PS00758">
    <property type="entry name" value="ARGE_DAPE_CPG2_1"/>
    <property type="match status" value="1"/>
</dbReference>
<evidence type="ECO:0000256" key="11">
    <source>
        <dbReference type="ARBA" id="ARBA00022915"/>
    </source>
</evidence>
<evidence type="ECO:0000256" key="3">
    <source>
        <dbReference type="ARBA" id="ARBA00005130"/>
    </source>
</evidence>